<organism evidence="1 2">
    <name type="scientific">Yoonia tamlensis</name>
    <dbReference type="NCBI Taxonomy" id="390270"/>
    <lineage>
        <taxon>Bacteria</taxon>
        <taxon>Pseudomonadati</taxon>
        <taxon>Pseudomonadota</taxon>
        <taxon>Alphaproteobacteria</taxon>
        <taxon>Rhodobacterales</taxon>
        <taxon>Paracoccaceae</taxon>
        <taxon>Yoonia</taxon>
    </lineage>
</organism>
<name>A0A1I6GW51_9RHOB</name>
<protein>
    <submittedName>
        <fullName evidence="1">Uncharacterized protein</fullName>
    </submittedName>
</protein>
<reference evidence="2" key="1">
    <citation type="submission" date="2016-10" db="EMBL/GenBank/DDBJ databases">
        <authorList>
            <person name="Varghese N."/>
            <person name="Submissions S."/>
        </authorList>
    </citation>
    <scope>NUCLEOTIDE SEQUENCE [LARGE SCALE GENOMIC DNA]</scope>
    <source>
        <strain evidence="2">DSM 26879</strain>
    </source>
</reference>
<dbReference type="EMBL" id="FOYP01000001">
    <property type="protein sequence ID" value="SFR46474.1"/>
    <property type="molecule type" value="Genomic_DNA"/>
</dbReference>
<gene>
    <name evidence="1" type="ORF">SAMN04488005_2254</name>
</gene>
<sequence>MAAHVDALVAATRNIALPPDRRATLDHYIERLQRGHATPPRCPCQGYRGDPSQLGGTLRITGRVTHAGWSEMRVTCDACARSFQVTEDVGYHVPQYDWRAL</sequence>
<keyword evidence="2" id="KW-1185">Reference proteome</keyword>
<proteinExistence type="predicted"/>
<dbReference type="AlphaFoldDB" id="A0A1I6GW51"/>
<accession>A0A1I6GW51</accession>
<dbReference type="STRING" id="390270.SAMN04488005_2254"/>
<evidence type="ECO:0000313" key="2">
    <source>
        <dbReference type="Proteomes" id="UP000199478"/>
    </source>
</evidence>
<dbReference type="Proteomes" id="UP000199478">
    <property type="component" value="Unassembled WGS sequence"/>
</dbReference>
<evidence type="ECO:0000313" key="1">
    <source>
        <dbReference type="EMBL" id="SFR46474.1"/>
    </source>
</evidence>